<feature type="signal peptide" evidence="1">
    <location>
        <begin position="1"/>
        <end position="17"/>
    </location>
</feature>
<comment type="caution">
    <text evidence="2">The sequence shown here is derived from an EMBL/GenBank/DDBJ whole genome shotgun (WGS) entry which is preliminary data.</text>
</comment>
<protein>
    <submittedName>
        <fullName evidence="2">Uncharacterized protein</fullName>
    </submittedName>
</protein>
<evidence type="ECO:0000256" key="1">
    <source>
        <dbReference type="SAM" id="SignalP"/>
    </source>
</evidence>
<keyword evidence="1" id="KW-0732">Signal</keyword>
<organism evidence="2 3">
    <name type="scientific">Blomia tropicalis</name>
    <name type="common">Mite</name>
    <dbReference type="NCBI Taxonomy" id="40697"/>
    <lineage>
        <taxon>Eukaryota</taxon>
        <taxon>Metazoa</taxon>
        <taxon>Ecdysozoa</taxon>
        <taxon>Arthropoda</taxon>
        <taxon>Chelicerata</taxon>
        <taxon>Arachnida</taxon>
        <taxon>Acari</taxon>
        <taxon>Acariformes</taxon>
        <taxon>Sarcoptiformes</taxon>
        <taxon>Astigmata</taxon>
        <taxon>Glycyphagoidea</taxon>
        <taxon>Echimyopodidae</taxon>
        <taxon>Blomia</taxon>
    </lineage>
</organism>
<gene>
    <name evidence="2" type="ORF">RDWZM_000709</name>
</gene>
<proteinExistence type="predicted"/>
<name>A0A9Q0MAS1_BLOTA</name>
<dbReference type="AlphaFoldDB" id="A0A9Q0MAS1"/>
<accession>A0A9Q0MAS1</accession>
<feature type="chain" id="PRO_5040456823" evidence="1">
    <location>
        <begin position="18"/>
        <end position="238"/>
    </location>
</feature>
<dbReference type="Proteomes" id="UP001142055">
    <property type="component" value="Chromosome 1"/>
</dbReference>
<sequence>MNAKIIIILSFALLINAALILESVAIPIPLYFKALAKQRFSCKQNGLIKVDKDFHTARNLTRDLNEILIQLATINIHVDEEYEKIKDVTIDDIAALVPGPSDENIPSNLTIEEMFILVNDYTSILMIELNNVILSSVFDDIHKKFEFNPDHIGRELLDWLTNVRQIMRVHHINFECKKYVSALVKPNLLTSVDIRNDPQFYGSWLMHKILKVINFLSNLLNKGTVLCQIADVEGQIIN</sequence>
<dbReference type="EMBL" id="JAPWDV010000001">
    <property type="protein sequence ID" value="KAJ6222164.1"/>
    <property type="molecule type" value="Genomic_DNA"/>
</dbReference>
<keyword evidence="3" id="KW-1185">Reference proteome</keyword>
<evidence type="ECO:0000313" key="3">
    <source>
        <dbReference type="Proteomes" id="UP001142055"/>
    </source>
</evidence>
<evidence type="ECO:0000313" key="2">
    <source>
        <dbReference type="EMBL" id="KAJ6222164.1"/>
    </source>
</evidence>
<reference evidence="2" key="1">
    <citation type="submission" date="2022-12" db="EMBL/GenBank/DDBJ databases">
        <title>Genome assemblies of Blomia tropicalis.</title>
        <authorList>
            <person name="Cui Y."/>
        </authorList>
    </citation>
    <scope>NUCLEOTIDE SEQUENCE</scope>
    <source>
        <tissue evidence="2">Adult mites</tissue>
    </source>
</reference>